<evidence type="ECO:0000313" key="2">
    <source>
        <dbReference type="Proteomes" id="UP001165561"/>
    </source>
</evidence>
<accession>A0ABT5U1U5</accession>
<dbReference type="EMBL" id="JARACI010001195">
    <property type="protein sequence ID" value="MDD9208137.1"/>
    <property type="molecule type" value="Genomic_DNA"/>
</dbReference>
<dbReference type="Proteomes" id="UP001165561">
    <property type="component" value="Unassembled WGS sequence"/>
</dbReference>
<name>A0ABT5U1U5_9MICO</name>
<organism evidence="1 2">
    <name type="scientific">Georgenia halotolerans</name>
    <dbReference type="NCBI Taxonomy" id="3028317"/>
    <lineage>
        <taxon>Bacteria</taxon>
        <taxon>Bacillati</taxon>
        <taxon>Actinomycetota</taxon>
        <taxon>Actinomycetes</taxon>
        <taxon>Micrococcales</taxon>
        <taxon>Bogoriellaceae</taxon>
        <taxon>Georgenia</taxon>
    </lineage>
</organism>
<reference evidence="1" key="1">
    <citation type="submission" date="2023-02" db="EMBL/GenBank/DDBJ databases">
        <title>Georgenia sp.10Sc9-8, isolated from a soil sample collected from the Taklamakan desert.</title>
        <authorList>
            <person name="Liu S."/>
        </authorList>
    </citation>
    <scope>NUCLEOTIDE SEQUENCE</scope>
    <source>
        <strain evidence="1">10Sc9-8</strain>
    </source>
</reference>
<evidence type="ECO:0000313" key="1">
    <source>
        <dbReference type="EMBL" id="MDD9208137.1"/>
    </source>
</evidence>
<proteinExistence type="predicted"/>
<sequence>MSFLSRLRALLSRPKTATRVGVRRPTSTDRADAPREDALRAVLVEDPNNREAFAALAEVVRRHASGVSPADPLTAEQLPPDARRASDVAVWALAEELAGNPRAWYPLVELARLSLSDDHEGAMRRLHGACEREHTGLALAEGVRVLREADLPGEGAGLGVSHWAPRDHVPEAGRQVVLAALEGDRPLEARRHLNELAEARENDPAVTPVLTELEARVAAAVADYES</sequence>
<gene>
    <name evidence="1" type="ORF">PU560_16935</name>
</gene>
<comment type="caution">
    <text evidence="1">The sequence shown here is derived from an EMBL/GenBank/DDBJ whole genome shotgun (WGS) entry which is preliminary data.</text>
</comment>
<protein>
    <recommendedName>
        <fullName evidence="3">HEAT repeat domain-containing protein</fullName>
    </recommendedName>
</protein>
<evidence type="ECO:0008006" key="3">
    <source>
        <dbReference type="Google" id="ProtNLM"/>
    </source>
</evidence>
<keyword evidence="2" id="KW-1185">Reference proteome</keyword>